<reference evidence="3 4" key="1">
    <citation type="submission" date="2017-03" db="EMBL/GenBank/DDBJ databases">
        <title>Draft genome sequence of Streptomyces scabrisporus NF3, endophyte isolated from Amphipterygium adstringens.</title>
        <authorList>
            <person name="Vazquez M."/>
            <person name="Ceapa C.D."/>
            <person name="Rodriguez Luna D."/>
            <person name="Sanchez Esquivel S."/>
        </authorList>
    </citation>
    <scope>NUCLEOTIDE SEQUENCE [LARGE SCALE GENOMIC DNA]</scope>
    <source>
        <strain evidence="3 4">NF3</strain>
    </source>
</reference>
<dbReference type="EMBL" id="MWQN01000001">
    <property type="protein sequence ID" value="OPC80702.1"/>
    <property type="molecule type" value="Genomic_DNA"/>
</dbReference>
<dbReference type="STRING" id="159449.B4N89_06790"/>
<accession>A0A1T3NVM0</accession>
<feature type="transmembrane region" description="Helical" evidence="2">
    <location>
        <begin position="38"/>
        <end position="62"/>
    </location>
</feature>
<feature type="compositionally biased region" description="Low complexity" evidence="1">
    <location>
        <begin position="236"/>
        <end position="260"/>
    </location>
</feature>
<feature type="transmembrane region" description="Helical" evidence="2">
    <location>
        <begin position="12"/>
        <end position="32"/>
    </location>
</feature>
<feature type="region of interest" description="Disordered" evidence="1">
    <location>
        <begin position="171"/>
        <end position="309"/>
    </location>
</feature>
<feature type="transmembrane region" description="Helical" evidence="2">
    <location>
        <begin position="139"/>
        <end position="161"/>
    </location>
</feature>
<feature type="region of interest" description="Disordered" evidence="1">
    <location>
        <begin position="114"/>
        <end position="133"/>
    </location>
</feature>
<keyword evidence="2" id="KW-0812">Transmembrane</keyword>
<evidence type="ECO:0000313" key="3">
    <source>
        <dbReference type="EMBL" id="OPC80702.1"/>
    </source>
</evidence>
<evidence type="ECO:0000256" key="1">
    <source>
        <dbReference type="SAM" id="MobiDB-lite"/>
    </source>
</evidence>
<evidence type="ECO:0000256" key="2">
    <source>
        <dbReference type="SAM" id="Phobius"/>
    </source>
</evidence>
<feature type="compositionally biased region" description="Gly residues" evidence="1">
    <location>
        <begin position="274"/>
        <end position="297"/>
    </location>
</feature>
<dbReference type="AlphaFoldDB" id="A0A1T3NVM0"/>
<comment type="caution">
    <text evidence="3">The sequence shown here is derived from an EMBL/GenBank/DDBJ whole genome shotgun (WGS) entry which is preliminary data.</text>
</comment>
<keyword evidence="2" id="KW-0472">Membrane</keyword>
<gene>
    <name evidence="3" type="ORF">B4N89_06790</name>
</gene>
<protein>
    <submittedName>
        <fullName evidence="3">Uncharacterized protein</fullName>
    </submittedName>
</protein>
<feature type="region of interest" description="Disordered" evidence="1">
    <location>
        <begin position="75"/>
        <end position="106"/>
    </location>
</feature>
<keyword evidence="4" id="KW-1185">Reference proteome</keyword>
<feature type="compositionally biased region" description="Low complexity" evidence="1">
    <location>
        <begin position="197"/>
        <end position="228"/>
    </location>
</feature>
<feature type="compositionally biased region" description="Pro residues" evidence="1">
    <location>
        <begin position="261"/>
        <end position="270"/>
    </location>
</feature>
<proteinExistence type="predicted"/>
<sequence>MPERTERERRRIDVNGVQVVGSALAAISSAFLLSTLGVAGTVIGAALASVVATVGSAVYVHLFRRTGEQLRDVRATLTPPPRGGPATEPTAIPDRPTGVADPGRASDETMLLPVGEYTRPPGDAGTESGAAPTGERRVWLARSLVGAVVVFVVAMGVVTLAETAIGRSFASLFGHGDDGSTISRIVDDKRTRDDTPKSPGGATPGPTGSTGSTSSHAPDTGDKGTSPPNGGGGGATSVPSTTPTTRPSGSPSSNPTGSTPPTTPVSPTKPPAGGSAGGDPDAGGGAAAGNEAGGRGGTNANAGSGAGTR</sequence>
<feature type="compositionally biased region" description="Basic and acidic residues" evidence="1">
    <location>
        <begin position="185"/>
        <end position="196"/>
    </location>
</feature>
<name>A0A1T3NVM0_9ACTN</name>
<dbReference type="Proteomes" id="UP000190037">
    <property type="component" value="Unassembled WGS sequence"/>
</dbReference>
<keyword evidence="2" id="KW-1133">Transmembrane helix</keyword>
<organism evidence="3 4">
    <name type="scientific">Embleya scabrispora</name>
    <dbReference type="NCBI Taxonomy" id="159449"/>
    <lineage>
        <taxon>Bacteria</taxon>
        <taxon>Bacillati</taxon>
        <taxon>Actinomycetota</taxon>
        <taxon>Actinomycetes</taxon>
        <taxon>Kitasatosporales</taxon>
        <taxon>Streptomycetaceae</taxon>
        <taxon>Embleya</taxon>
    </lineage>
</organism>
<evidence type="ECO:0000313" key="4">
    <source>
        <dbReference type="Proteomes" id="UP000190037"/>
    </source>
</evidence>